<evidence type="ECO:0000313" key="6">
    <source>
        <dbReference type="Proteomes" id="UP000008909"/>
    </source>
</evidence>
<evidence type="ECO:0000313" key="5">
    <source>
        <dbReference type="EMBL" id="GAA50865.1"/>
    </source>
</evidence>
<keyword evidence="5" id="KW-0240">DNA-directed RNA polymerase</keyword>
<sequence length="1081" mass="120343">MYNQLRLVHTPYTSFKQSRSGQLTKSLLNLFVHNSKWVSTLKLQSYRYKDTPTTQLVQCVHRLFNSGIRQPYALLSAVKLRLKREAFPRLFLFCVPDVVTAVLLPRLNDRNETLYALNGPKNTFNPYRSQFVTIPWLIVTTITTLNDSPKMFTYGAVHGPKYGVAMTRERGQLCEEGYSTQQLPEMRKSLPDEGACSELKNLLTMSPPCVCWVKGEKPVGKALFKRGKGVSPTTTALRRLYPFGGHWLWKSTISSRPQKVDMDLQMHLEGHGRRSETAKVRNRPPRAGLKMVEETRRLSLMLSAEKDSLVHIHYLKIKEKVGFRHVLRISQVSRVNQYERAFSNSDSFAQARSLLACCAYQLEQVEHIPEGSRFLSLLNFLEPPGFPIRTDSLFHITYNDSSDYIVLSTNEYVLGLPEILERRSRSSWLCRSTSGASPILQSNGQYLPVRARWLEREFTNRNVRGSNPTSASRLPLSRLGQPGSIPVLVLPSSGMAATHRKGVTAERFIYILCSGPAGMFLRDLSSATVRSDIQCLSEHGGAVPQAKFPTICKEAAISSQYEFASDGGTFGRDSRRRFCRQKHPLLALTLCDLEICCVLQSAGIPPPGANQMRTQLDHTAAGAFSKTALLIVDLDETNLGSTFSYRPITDQLVQTDSREPHGRYGFRDDAAVVGARRSSAFTKIGMTVQLNGCLAVAAPSCERYSGIAAEFRLTHMSPFVGLVEPAEREPGSCVLWRSSPSAGPIQSTSILSFATVLIVGRLEGMRWTPQSLAQSSFRYPISEQTEDAFASKACLYVPHYRFPVIETVAAGTNVPMAHAASVKSISTDTKLQQTRIPRILKSLIAKKLIKELPMSTGQKQKVYLLIDLQPSEKLAANTLFAGESGVDGEFVAILRTACLKYLQDKTNIAANIADPLERRNASYVSVEEIHRFISNARICNKQPNGDVEYNMSLVLMFELALNASVCRRVTDITINSYFMLFRTAVTLKVTMTLQDVQCVLDALKYGGELESRITSEIDRNISASSGSPSPMRTMYRLAPQTASTAGLAHLPCTVCMCRKDCRPGGSISPENCKLFNAFLDF</sequence>
<keyword evidence="3" id="KW-0804">Transcription</keyword>
<dbReference type="GO" id="GO:0006383">
    <property type="term" value="P:transcription by RNA polymerase III"/>
    <property type="evidence" value="ECO:0007669"/>
    <property type="project" value="InterPro"/>
</dbReference>
<name>G7YD31_CLOSI</name>
<comment type="subcellular location">
    <subcellularLocation>
        <location evidence="1">Nucleus</location>
    </subcellularLocation>
</comment>
<dbReference type="Proteomes" id="UP000008909">
    <property type="component" value="Unassembled WGS sequence"/>
</dbReference>
<gene>
    <name evidence="5" type="ORF">CLF_105155</name>
</gene>
<evidence type="ECO:0000256" key="3">
    <source>
        <dbReference type="ARBA" id="ARBA00023163"/>
    </source>
</evidence>
<accession>G7YD31</accession>
<dbReference type="AlphaFoldDB" id="G7YD31"/>
<dbReference type="GO" id="GO:0005666">
    <property type="term" value="C:RNA polymerase III complex"/>
    <property type="evidence" value="ECO:0007669"/>
    <property type="project" value="InterPro"/>
</dbReference>
<dbReference type="InterPro" id="IPR007832">
    <property type="entry name" value="RNA_pol_Rpc34"/>
</dbReference>
<dbReference type="EMBL" id="DF143087">
    <property type="protein sequence ID" value="GAA50865.1"/>
    <property type="molecule type" value="Genomic_DNA"/>
</dbReference>
<proteinExistence type="inferred from homology"/>
<protein>
    <submittedName>
        <fullName evidence="5">DNA-directed RNA polymerase III subunit RPC6</fullName>
    </submittedName>
</protein>
<reference key="2">
    <citation type="submission" date="2011-10" db="EMBL/GenBank/DDBJ databases">
        <title>The genome and transcriptome sequence of Clonorchis sinensis provide insights into the carcinogenic liver fluke.</title>
        <authorList>
            <person name="Wang X."/>
            <person name="Huang Y."/>
            <person name="Chen W."/>
            <person name="Liu H."/>
            <person name="Guo L."/>
            <person name="Chen Y."/>
            <person name="Luo F."/>
            <person name="Zhou W."/>
            <person name="Sun J."/>
            <person name="Mao Q."/>
            <person name="Liang P."/>
            <person name="Zhou C."/>
            <person name="Tian Y."/>
            <person name="Men J."/>
            <person name="Lv X."/>
            <person name="Huang L."/>
            <person name="Zhou J."/>
            <person name="Hu Y."/>
            <person name="Li R."/>
            <person name="Zhang F."/>
            <person name="Lei H."/>
            <person name="Li X."/>
            <person name="Hu X."/>
            <person name="Liang C."/>
            <person name="Xu J."/>
            <person name="Wu Z."/>
            <person name="Yu X."/>
        </authorList>
    </citation>
    <scope>NUCLEOTIDE SEQUENCE</scope>
    <source>
        <strain>Henan</strain>
    </source>
</reference>
<comment type="similarity">
    <text evidence="2">Belongs to the eukaryotic RPC34/RPC39 RNA polymerase subunit family.</text>
</comment>
<evidence type="ECO:0000256" key="1">
    <source>
        <dbReference type="ARBA" id="ARBA00004123"/>
    </source>
</evidence>
<dbReference type="InterPro" id="IPR036388">
    <property type="entry name" value="WH-like_DNA-bd_sf"/>
</dbReference>
<organism evidence="5 6">
    <name type="scientific">Clonorchis sinensis</name>
    <name type="common">Chinese liver fluke</name>
    <dbReference type="NCBI Taxonomy" id="79923"/>
    <lineage>
        <taxon>Eukaryota</taxon>
        <taxon>Metazoa</taxon>
        <taxon>Spiralia</taxon>
        <taxon>Lophotrochozoa</taxon>
        <taxon>Platyhelminthes</taxon>
        <taxon>Trematoda</taxon>
        <taxon>Digenea</taxon>
        <taxon>Opisthorchiida</taxon>
        <taxon>Opisthorchiata</taxon>
        <taxon>Opisthorchiidae</taxon>
        <taxon>Clonorchis</taxon>
    </lineage>
</organism>
<dbReference type="InterPro" id="IPR016049">
    <property type="entry name" value="RNA_pol_Rpc34-like"/>
</dbReference>
<keyword evidence="6" id="KW-1185">Reference proteome</keyword>
<reference evidence="5" key="1">
    <citation type="journal article" date="2011" name="Genome Biol.">
        <title>The draft genome of the carcinogenic human liver fluke Clonorchis sinensis.</title>
        <authorList>
            <person name="Wang X."/>
            <person name="Chen W."/>
            <person name="Huang Y."/>
            <person name="Sun J."/>
            <person name="Men J."/>
            <person name="Liu H."/>
            <person name="Luo F."/>
            <person name="Guo L."/>
            <person name="Lv X."/>
            <person name="Deng C."/>
            <person name="Zhou C."/>
            <person name="Fan Y."/>
            <person name="Li X."/>
            <person name="Huang L."/>
            <person name="Hu Y."/>
            <person name="Liang C."/>
            <person name="Hu X."/>
            <person name="Xu J."/>
            <person name="Yu X."/>
        </authorList>
    </citation>
    <scope>NUCLEOTIDE SEQUENCE [LARGE SCALE GENOMIC DNA]</scope>
    <source>
        <strain evidence="5">Henan</strain>
    </source>
</reference>
<evidence type="ECO:0000256" key="4">
    <source>
        <dbReference type="ARBA" id="ARBA00023242"/>
    </source>
</evidence>
<dbReference type="Gene3D" id="1.10.10.10">
    <property type="entry name" value="Winged helix-like DNA-binding domain superfamily/Winged helix DNA-binding domain"/>
    <property type="match status" value="1"/>
</dbReference>
<dbReference type="Pfam" id="PF05158">
    <property type="entry name" value="RNA_pol_Rpc34"/>
    <property type="match status" value="1"/>
</dbReference>
<evidence type="ECO:0000256" key="2">
    <source>
        <dbReference type="ARBA" id="ARBA00011038"/>
    </source>
</evidence>
<keyword evidence="4" id="KW-0539">Nucleus</keyword>
<dbReference type="PANTHER" id="PTHR12780">
    <property type="entry name" value="RNA POLYMERASE III DNA DIRECTED , 39KD SUBUNIT-RELATED"/>
    <property type="match status" value="1"/>
</dbReference>